<feature type="transmembrane region" description="Helical" evidence="1">
    <location>
        <begin position="20"/>
        <end position="47"/>
    </location>
</feature>
<dbReference type="InterPro" id="IPR044862">
    <property type="entry name" value="Pro_4_hyd_alph_FE2OG_OXY"/>
</dbReference>
<evidence type="ECO:0000259" key="2">
    <source>
        <dbReference type="Pfam" id="PF13640"/>
    </source>
</evidence>
<sequence>MRAPGWNMKHLSNGNRRPRFALSTFSHVHLVSVFLSFSSGFMGGWYAQLNRKPVYFNLQVSSSERHEQNSSTMARIYSEYLSEERLLGLADQHRERFQNADPFPHVYIDDFLEPNFVRAVEDEFASTSFGELCKSQPKTSGKNQKKKVHCFHKAGDENEGKKTAVLDESVMGPNTRAVFGLLKTSLFVEFLERLTGIDDIIPDPHYRGSGLHQTEPGGFLRVHADFNRYERFGLDRRVNVFLFLNEGWDTGWGGALELWPRDMSSCKQKIQPLFNRLVIFRTTDFSYHGYTDPIRSPFPRRSVSMYYYTNGRPAEEKIDPDKDAHAHSTLWQKVSCAMQSDDALTPKCMTSRR</sequence>
<reference evidence="4" key="1">
    <citation type="submission" date="2021-01" db="EMBL/GenBank/DDBJ databases">
        <authorList>
            <person name="Corre E."/>
            <person name="Pelletier E."/>
            <person name="Niang G."/>
            <person name="Scheremetjew M."/>
            <person name="Finn R."/>
            <person name="Kale V."/>
            <person name="Holt S."/>
            <person name="Cochrane G."/>
            <person name="Meng A."/>
            <person name="Brown T."/>
            <person name="Cohen L."/>
        </authorList>
    </citation>
    <scope>NUCLEOTIDE SEQUENCE</scope>
    <source>
        <strain evidence="4">RCC1614</strain>
    </source>
</reference>
<protein>
    <recommendedName>
        <fullName evidence="2">Prolyl 4-hydroxylase alpha subunit Fe(2+) 2OG dioxygenase domain-containing protein</fullName>
    </recommendedName>
</protein>
<dbReference type="InterPro" id="IPR051842">
    <property type="entry name" value="uS12_prolyl_hydroxylase"/>
</dbReference>
<dbReference type="AlphaFoldDB" id="A0A6U0H0Z5"/>
<evidence type="ECO:0000313" key="4">
    <source>
        <dbReference type="EMBL" id="CAD8234624.1"/>
    </source>
</evidence>
<dbReference type="Gene3D" id="2.60.120.620">
    <property type="entry name" value="q2cbj1_9rhob like domain"/>
    <property type="match status" value="1"/>
</dbReference>
<gene>
    <name evidence="3" type="ORF">MPUS1402_LOCUS4325</name>
    <name evidence="4" type="ORF">MPUS1402_LOCUS4326</name>
</gene>
<dbReference type="PANTHER" id="PTHR12117">
    <property type="entry name" value="HISTONE ACETYLTRANSFERASE COMPLEX"/>
    <property type="match status" value="1"/>
</dbReference>
<evidence type="ECO:0000313" key="3">
    <source>
        <dbReference type="EMBL" id="CAD8234622.1"/>
    </source>
</evidence>
<proteinExistence type="predicted"/>
<dbReference type="EMBL" id="HBDY01005695">
    <property type="protein sequence ID" value="CAD8234624.1"/>
    <property type="molecule type" value="Transcribed_RNA"/>
</dbReference>
<accession>A0A6U0H0Z5</accession>
<feature type="domain" description="Prolyl 4-hydroxylase alpha subunit Fe(2+) 2OG dioxygenase" evidence="2">
    <location>
        <begin position="211"/>
        <end position="308"/>
    </location>
</feature>
<dbReference type="Pfam" id="PF13640">
    <property type="entry name" value="2OG-FeII_Oxy_3"/>
    <property type="match status" value="1"/>
</dbReference>
<evidence type="ECO:0000256" key="1">
    <source>
        <dbReference type="SAM" id="Phobius"/>
    </source>
</evidence>
<keyword evidence="1" id="KW-1133">Transmembrane helix</keyword>
<keyword evidence="1" id="KW-0812">Transmembrane</keyword>
<name>A0A6U0H0Z5_MICPS</name>
<dbReference type="EMBL" id="HBDY01005694">
    <property type="protein sequence ID" value="CAD8234622.1"/>
    <property type="molecule type" value="Transcribed_RNA"/>
</dbReference>
<keyword evidence="1" id="KW-0472">Membrane</keyword>
<dbReference type="PANTHER" id="PTHR12117:SF0">
    <property type="entry name" value="PROLYL 3-HYDROXYLASE OGFOD1"/>
    <property type="match status" value="1"/>
</dbReference>
<organism evidence="4">
    <name type="scientific">Micromonas pusilla</name>
    <name type="common">Picoplanktonic green alga</name>
    <name type="synonym">Chromulina pusilla</name>
    <dbReference type="NCBI Taxonomy" id="38833"/>
    <lineage>
        <taxon>Eukaryota</taxon>
        <taxon>Viridiplantae</taxon>
        <taxon>Chlorophyta</taxon>
        <taxon>Mamiellophyceae</taxon>
        <taxon>Mamiellales</taxon>
        <taxon>Mamiellaceae</taxon>
        <taxon>Micromonas</taxon>
    </lineage>
</organism>